<name>A0ABD2QCU7_9PLAT</name>
<feature type="domain" description="Laminin G" evidence="2">
    <location>
        <begin position="1"/>
        <end position="178"/>
    </location>
</feature>
<evidence type="ECO:0000313" key="4">
    <source>
        <dbReference type="Proteomes" id="UP001626550"/>
    </source>
</evidence>
<dbReference type="Gene3D" id="2.60.120.200">
    <property type="match status" value="2"/>
</dbReference>
<dbReference type="Proteomes" id="UP001626550">
    <property type="component" value="Unassembled WGS sequence"/>
</dbReference>
<sequence length="330" mass="36811">MFLRGNSSVELQIPRNAFFHKESIEFRFRSLSPHTTLLRLIDKQFGMKSTQLELKLGKTEVLLRLLSSEHEALSETALPCTSDYGTCLDNQSHKLTFTLLSSKIQIRVDDHSRELLNSLPDFIPSKLVFGDSFWGCISDVGHFIHPLKSSQFQYSSDDKVMEFKKEDVQYRAVDFGSCTGLQLLKEASTNSPRRHSPAINIYSPKIGTFMRVPGWTVVGKGTLNITFRTLDNDSLLLFQSALAMPNLVVPETPVPAQVTKIGGDLFILELKNGHPFLTMNTGSGPINLLASRAFVSDGEVHTLTIVFNEGSLFLVVDDMHSLEFKASPNS</sequence>
<evidence type="ECO:0000259" key="2">
    <source>
        <dbReference type="PROSITE" id="PS50025"/>
    </source>
</evidence>
<dbReference type="Pfam" id="PF02210">
    <property type="entry name" value="Laminin_G_2"/>
    <property type="match status" value="1"/>
</dbReference>
<comment type="caution">
    <text evidence="3">The sequence shown here is derived from an EMBL/GenBank/DDBJ whole genome shotgun (WGS) entry which is preliminary data.</text>
</comment>
<proteinExistence type="predicted"/>
<dbReference type="EMBL" id="JBJKFK010000392">
    <property type="protein sequence ID" value="KAL3317379.1"/>
    <property type="molecule type" value="Genomic_DNA"/>
</dbReference>
<feature type="domain" description="Laminin G" evidence="2">
    <location>
        <begin position="199"/>
        <end position="330"/>
    </location>
</feature>
<dbReference type="CDD" id="cd00110">
    <property type="entry name" value="LamG"/>
    <property type="match status" value="1"/>
</dbReference>
<comment type="caution">
    <text evidence="1">Lacks conserved residue(s) required for the propagation of feature annotation.</text>
</comment>
<dbReference type="InterPro" id="IPR013320">
    <property type="entry name" value="ConA-like_dom_sf"/>
</dbReference>
<reference evidence="3 4" key="1">
    <citation type="submission" date="2024-11" db="EMBL/GenBank/DDBJ databases">
        <title>Adaptive evolution of stress response genes in parasites aligns with host niche diversity.</title>
        <authorList>
            <person name="Hahn C."/>
            <person name="Resl P."/>
        </authorList>
    </citation>
    <scope>NUCLEOTIDE SEQUENCE [LARGE SCALE GENOMIC DNA]</scope>
    <source>
        <strain evidence="3">EGGRZ-B1_66</strain>
        <tissue evidence="3">Body</tissue>
    </source>
</reference>
<organism evidence="3 4">
    <name type="scientific">Cichlidogyrus casuarinus</name>
    <dbReference type="NCBI Taxonomy" id="1844966"/>
    <lineage>
        <taxon>Eukaryota</taxon>
        <taxon>Metazoa</taxon>
        <taxon>Spiralia</taxon>
        <taxon>Lophotrochozoa</taxon>
        <taxon>Platyhelminthes</taxon>
        <taxon>Monogenea</taxon>
        <taxon>Monopisthocotylea</taxon>
        <taxon>Dactylogyridea</taxon>
        <taxon>Ancyrocephalidae</taxon>
        <taxon>Cichlidogyrus</taxon>
    </lineage>
</organism>
<dbReference type="SUPFAM" id="SSF49899">
    <property type="entry name" value="Concanavalin A-like lectins/glucanases"/>
    <property type="match status" value="2"/>
</dbReference>
<accession>A0ABD2QCU7</accession>
<dbReference type="InterPro" id="IPR001791">
    <property type="entry name" value="Laminin_G"/>
</dbReference>
<gene>
    <name evidence="3" type="ORF">Ciccas_003963</name>
</gene>
<dbReference type="AlphaFoldDB" id="A0ABD2QCU7"/>
<evidence type="ECO:0000256" key="1">
    <source>
        <dbReference type="PROSITE-ProRule" id="PRU00122"/>
    </source>
</evidence>
<protein>
    <recommendedName>
        <fullName evidence="2">Laminin G domain-containing protein</fullName>
    </recommendedName>
</protein>
<evidence type="ECO:0000313" key="3">
    <source>
        <dbReference type="EMBL" id="KAL3317379.1"/>
    </source>
</evidence>
<dbReference type="PROSITE" id="PS50025">
    <property type="entry name" value="LAM_G_DOMAIN"/>
    <property type="match status" value="2"/>
</dbReference>
<keyword evidence="4" id="KW-1185">Reference proteome</keyword>